<feature type="signal peptide" evidence="1">
    <location>
        <begin position="1"/>
        <end position="23"/>
    </location>
</feature>
<evidence type="ECO:0000313" key="2">
    <source>
        <dbReference type="EMBL" id="MBD1432872.1"/>
    </source>
</evidence>
<dbReference type="Proteomes" id="UP000602759">
    <property type="component" value="Unassembled WGS sequence"/>
</dbReference>
<proteinExistence type="predicted"/>
<protein>
    <submittedName>
        <fullName evidence="2">Uncharacterized protein</fullName>
    </submittedName>
</protein>
<gene>
    <name evidence="2" type="ORF">H8B06_08555</name>
</gene>
<sequence length="91" mass="10313">MKRRKILALVWCVLALGTLEVFSQEEEEKKVAYIQPYQETRTEYTRIGASCVHTTYRVTGQACVGFGMLSCNEYEYSEVISESSGKCPPGY</sequence>
<evidence type="ECO:0000313" key="3">
    <source>
        <dbReference type="Proteomes" id="UP000602759"/>
    </source>
</evidence>
<dbReference type="EMBL" id="JACOIK010000005">
    <property type="protein sequence ID" value="MBD1432872.1"/>
    <property type="molecule type" value="Genomic_DNA"/>
</dbReference>
<organism evidence="2 3">
    <name type="scientific">Sphingobacterium micropteri</name>
    <dbReference type="NCBI Taxonomy" id="2763501"/>
    <lineage>
        <taxon>Bacteria</taxon>
        <taxon>Pseudomonadati</taxon>
        <taxon>Bacteroidota</taxon>
        <taxon>Sphingobacteriia</taxon>
        <taxon>Sphingobacteriales</taxon>
        <taxon>Sphingobacteriaceae</taxon>
        <taxon>Sphingobacterium</taxon>
    </lineage>
</organism>
<accession>A0ABR7YNJ6</accession>
<reference evidence="2 3" key="1">
    <citation type="submission" date="2020-08" db="EMBL/GenBank/DDBJ databases">
        <title>Sphingobacterium sp. DN00404 isolated from aquaculture water.</title>
        <authorList>
            <person name="Zhang M."/>
        </authorList>
    </citation>
    <scope>NUCLEOTIDE SEQUENCE [LARGE SCALE GENOMIC DNA]</scope>
    <source>
        <strain evidence="2 3">DN00404</strain>
    </source>
</reference>
<dbReference type="RefSeq" id="WP_190993860.1">
    <property type="nucleotide sequence ID" value="NZ_JACOIK010000005.1"/>
</dbReference>
<name>A0ABR7YNJ6_9SPHI</name>
<keyword evidence="1" id="KW-0732">Signal</keyword>
<evidence type="ECO:0000256" key="1">
    <source>
        <dbReference type="SAM" id="SignalP"/>
    </source>
</evidence>
<feature type="chain" id="PRO_5046541510" evidence="1">
    <location>
        <begin position="24"/>
        <end position="91"/>
    </location>
</feature>
<keyword evidence="3" id="KW-1185">Reference proteome</keyword>
<comment type="caution">
    <text evidence="2">The sequence shown here is derived from an EMBL/GenBank/DDBJ whole genome shotgun (WGS) entry which is preliminary data.</text>
</comment>